<name>A0ABY4EL19_9BACI</name>
<dbReference type="Gene3D" id="1.20.120.450">
    <property type="entry name" value="dinb family like domain"/>
    <property type="match status" value="1"/>
</dbReference>
<feature type="domain" description="DinB-like" evidence="1">
    <location>
        <begin position="12"/>
        <end position="150"/>
    </location>
</feature>
<dbReference type="InterPro" id="IPR024775">
    <property type="entry name" value="DinB-like"/>
</dbReference>
<evidence type="ECO:0000313" key="2">
    <source>
        <dbReference type="EMBL" id="UOQ44854.1"/>
    </source>
</evidence>
<dbReference type="Proteomes" id="UP000831787">
    <property type="component" value="Chromosome"/>
</dbReference>
<dbReference type="SUPFAM" id="SSF109854">
    <property type="entry name" value="DinB/YfiT-like putative metalloenzymes"/>
    <property type="match status" value="1"/>
</dbReference>
<organism evidence="2 3">
    <name type="scientific">Halobacillus salinarum</name>
    <dbReference type="NCBI Taxonomy" id="2932257"/>
    <lineage>
        <taxon>Bacteria</taxon>
        <taxon>Bacillati</taxon>
        <taxon>Bacillota</taxon>
        <taxon>Bacilli</taxon>
        <taxon>Bacillales</taxon>
        <taxon>Bacillaceae</taxon>
        <taxon>Halobacillus</taxon>
    </lineage>
</organism>
<protein>
    <submittedName>
        <fullName evidence="2">DinB family protein</fullName>
    </submittedName>
</protein>
<dbReference type="InterPro" id="IPR034660">
    <property type="entry name" value="DinB/YfiT-like"/>
</dbReference>
<gene>
    <name evidence="2" type="ORF">MUN89_02545</name>
</gene>
<accession>A0ABY4EL19</accession>
<dbReference type="Pfam" id="PF12867">
    <property type="entry name" value="DinB_2"/>
    <property type="match status" value="1"/>
</dbReference>
<dbReference type="RefSeq" id="WP_244711137.1">
    <property type="nucleotide sequence ID" value="NZ_CP095073.1"/>
</dbReference>
<dbReference type="EMBL" id="CP095073">
    <property type="protein sequence ID" value="UOQ44854.1"/>
    <property type="molecule type" value="Genomic_DNA"/>
</dbReference>
<evidence type="ECO:0000313" key="3">
    <source>
        <dbReference type="Proteomes" id="UP000831787"/>
    </source>
</evidence>
<sequence>MNFNLNEAIEILEQTPKTLESYLANLSQGWMTSSEGEGTWNPVEVIDHLIECEKHNFIPRLQFILEAGEGEAFPPFDRFAHLNQSEERTLGERFSEFQTLRTENIAKLKELVDSDEVLEKTGSHPALGTVKVRELVSTWAVHDLTHISQITRVLAERYRKDVGPWVEFLGVLK</sequence>
<evidence type="ECO:0000259" key="1">
    <source>
        <dbReference type="Pfam" id="PF12867"/>
    </source>
</evidence>
<proteinExistence type="predicted"/>
<keyword evidence="3" id="KW-1185">Reference proteome</keyword>
<reference evidence="2 3" key="1">
    <citation type="submission" date="2022-04" db="EMBL/GenBank/DDBJ databases">
        <title>Halobacillus sp. isolated from saltern.</title>
        <authorList>
            <person name="Won M."/>
            <person name="Lee C.-M."/>
            <person name="Woen H.-Y."/>
            <person name="Kwon S.-W."/>
        </authorList>
    </citation>
    <scope>NUCLEOTIDE SEQUENCE [LARGE SCALE GENOMIC DNA]</scope>
    <source>
        <strain evidence="2 3">SSBR10-3</strain>
    </source>
</reference>